<keyword evidence="3" id="KW-0808">Transferase</keyword>
<dbReference type="AlphaFoldDB" id="A0A6N6LGI9"/>
<gene>
    <name evidence="3" type="ORF">F2Y44_00750</name>
    <name evidence="2" type="ORF">F2Z07_01410</name>
</gene>
<sequence>MAVAFYTTDLFPGREHLMPWRTILEIAQYLNNQNIKCIIINGKEKQTHQQKEYFWNVETFSIPKNYNYIKEIIKTSRTEVFLFETKWRDGLKNINALKSIQCKKIAYFTGGIYNINSAITLWLEGGKSEAKSYLIESIIPKSLLASKLKTIGVNETIGLTPLTTKYCQKNHLKCINILPGKDNFELLESDNTIVNKYCSTIEQFICYTGAPAFTRGASILLKAIDKAKENNLRVVMLMRTDVGSDFTHIDNIIKKMAHPERIILIKEALTRNQLKAFFQRAWYMVLPFIVIPSEIPLTYFEIMSCNTPIISFKNGGTTTYLHDGLLLCKKSINGMVQALEYAWNNKNLRNEKAIAANNIMRNHPSWEEVGKKWKKIIEQ</sequence>
<accession>A0A6N6LGI9</accession>
<dbReference type="SUPFAM" id="SSF53756">
    <property type="entry name" value="UDP-Glycosyltransferase/glycogen phosphorylase"/>
    <property type="match status" value="1"/>
</dbReference>
<dbReference type="Pfam" id="PF00534">
    <property type="entry name" value="Glycos_transf_1"/>
    <property type="match status" value="1"/>
</dbReference>
<dbReference type="RefSeq" id="WP_117542690.1">
    <property type="nucleotide sequence ID" value="NZ_JAHYRZ010000002.1"/>
</dbReference>
<protein>
    <submittedName>
        <fullName evidence="3">Glycosyltransferase</fullName>
    </submittedName>
</protein>
<dbReference type="Gene3D" id="3.40.50.2000">
    <property type="entry name" value="Glycogen Phosphorylase B"/>
    <property type="match status" value="1"/>
</dbReference>
<dbReference type="GO" id="GO:0016757">
    <property type="term" value="F:glycosyltransferase activity"/>
    <property type="evidence" value="ECO:0007669"/>
    <property type="project" value="InterPro"/>
</dbReference>
<dbReference type="EMBL" id="VVZE01000001">
    <property type="protein sequence ID" value="KAA5388283.1"/>
    <property type="molecule type" value="Genomic_DNA"/>
</dbReference>
<evidence type="ECO:0000313" key="3">
    <source>
        <dbReference type="EMBL" id="KAA5388283.1"/>
    </source>
</evidence>
<dbReference type="InterPro" id="IPR001296">
    <property type="entry name" value="Glyco_trans_1"/>
</dbReference>
<evidence type="ECO:0000313" key="2">
    <source>
        <dbReference type="EMBL" id="KAA5325042.1"/>
    </source>
</evidence>
<reference evidence="3 4" key="1">
    <citation type="journal article" date="2019" name="Nat. Med.">
        <title>A library of human gut bacterial isolates paired with longitudinal multiomics data enables mechanistic microbiome research.</title>
        <authorList>
            <person name="Poyet M."/>
            <person name="Groussin M."/>
            <person name="Gibbons S.M."/>
            <person name="Avila-Pacheco J."/>
            <person name="Jiang X."/>
            <person name="Kearney S.M."/>
            <person name="Perrotta A.R."/>
            <person name="Berdy B."/>
            <person name="Zhao S."/>
            <person name="Lieberman T.D."/>
            <person name="Swanson P.K."/>
            <person name="Smith M."/>
            <person name="Roesemann S."/>
            <person name="Alexander J.E."/>
            <person name="Rich S.A."/>
            <person name="Livny J."/>
            <person name="Vlamakis H."/>
            <person name="Clish C."/>
            <person name="Bullock K."/>
            <person name="Deik A."/>
            <person name="Scott J."/>
            <person name="Pierce K.A."/>
            <person name="Xavier R.J."/>
            <person name="Alm E.J."/>
        </authorList>
    </citation>
    <scope>NUCLEOTIDE SEQUENCE [LARGE SCALE GENOMIC DNA]</scope>
    <source>
        <strain evidence="2 4">BIOML-A25</strain>
        <strain evidence="3">BIOML-A8</strain>
    </source>
</reference>
<dbReference type="Proteomes" id="UP000481700">
    <property type="component" value="Unassembled WGS sequence"/>
</dbReference>
<name>A0A6N6LGI9_9BACT</name>
<evidence type="ECO:0000259" key="1">
    <source>
        <dbReference type="Pfam" id="PF00534"/>
    </source>
</evidence>
<proteinExistence type="predicted"/>
<evidence type="ECO:0000313" key="4">
    <source>
        <dbReference type="Proteomes" id="UP000481700"/>
    </source>
</evidence>
<feature type="domain" description="Glycosyl transferase family 1" evidence="1">
    <location>
        <begin position="203"/>
        <end position="351"/>
    </location>
</feature>
<comment type="caution">
    <text evidence="3">The sequence shown here is derived from an EMBL/GenBank/DDBJ whole genome shotgun (WGS) entry which is preliminary data.</text>
</comment>
<dbReference type="PANTHER" id="PTHR12526">
    <property type="entry name" value="GLYCOSYLTRANSFERASE"/>
    <property type="match status" value="1"/>
</dbReference>
<dbReference type="EMBL" id="VVZV01000001">
    <property type="protein sequence ID" value="KAA5325042.1"/>
    <property type="molecule type" value="Genomic_DNA"/>
</dbReference>
<organism evidence="3">
    <name type="scientific">Phocaeicola dorei</name>
    <dbReference type="NCBI Taxonomy" id="357276"/>
    <lineage>
        <taxon>Bacteria</taxon>
        <taxon>Pseudomonadati</taxon>
        <taxon>Bacteroidota</taxon>
        <taxon>Bacteroidia</taxon>
        <taxon>Bacteroidales</taxon>
        <taxon>Bacteroidaceae</taxon>
        <taxon>Phocaeicola</taxon>
    </lineage>
</organism>